<accession>A0ABQ9WP99</accession>
<organism evidence="1 2">
    <name type="scientific">Blattamonas nauphoetae</name>
    <dbReference type="NCBI Taxonomy" id="2049346"/>
    <lineage>
        <taxon>Eukaryota</taxon>
        <taxon>Metamonada</taxon>
        <taxon>Preaxostyla</taxon>
        <taxon>Oxymonadida</taxon>
        <taxon>Blattamonas</taxon>
    </lineage>
</organism>
<sequence length="374" mass="42741">MDAIGNIKWFLEQLHPLKDRTTYAELLLHSLVPTRENDSKGFAEDILLLLTAPNAPELYKPALNFQEDPKQLKQNKTTMMDILYQFTEPLTQDSTNRKDHHRLYKNDAFIDLDRDLYDADHFDLSRFLYLSFDTLHKNPNERENLKPFFFRSAMLSLFGQLIVNAMTYTKRGVLSHDQKCPFLHVVTGAPGIGKSAIRYPFITLLMGFGVKTITTKREGECAFVFRRTDKTKAGRAKVTVQDSHGDEGIRNFYHPKEGAAYDPGRLTDRKSVCLGQLIVPSVECFPHFLRLIVGKTDHVNQYRTRTGHDITVTAPSFLKWGSRITQNSVLKIRGHESVTCPHPTTHIREDMRIEKGSIIKAHSTLEDCSSLVYG</sequence>
<name>A0ABQ9WP99_9EUKA</name>
<evidence type="ECO:0000313" key="2">
    <source>
        <dbReference type="Proteomes" id="UP001281761"/>
    </source>
</evidence>
<proteinExistence type="predicted"/>
<reference evidence="1 2" key="1">
    <citation type="journal article" date="2022" name="bioRxiv">
        <title>Genomics of Preaxostyla Flagellates Illuminates Evolutionary Transitions and the Path Towards Mitochondrial Loss.</title>
        <authorList>
            <person name="Novak L.V.F."/>
            <person name="Treitli S.C."/>
            <person name="Pyrih J."/>
            <person name="Halakuc P."/>
            <person name="Pipaliya S.V."/>
            <person name="Vacek V."/>
            <person name="Brzon O."/>
            <person name="Soukal P."/>
            <person name="Eme L."/>
            <person name="Dacks J.B."/>
            <person name="Karnkowska A."/>
            <person name="Elias M."/>
            <person name="Hampl V."/>
        </authorList>
    </citation>
    <scope>NUCLEOTIDE SEQUENCE [LARGE SCALE GENOMIC DNA]</scope>
    <source>
        <strain evidence="1">NAU3</strain>
        <tissue evidence="1">Gut</tissue>
    </source>
</reference>
<evidence type="ECO:0000313" key="1">
    <source>
        <dbReference type="EMBL" id="KAK2941311.1"/>
    </source>
</evidence>
<keyword evidence="2" id="KW-1185">Reference proteome</keyword>
<comment type="caution">
    <text evidence="1">The sequence shown here is derived from an EMBL/GenBank/DDBJ whole genome shotgun (WGS) entry which is preliminary data.</text>
</comment>
<gene>
    <name evidence="1" type="ORF">BLNAU_23772</name>
</gene>
<dbReference type="Proteomes" id="UP001281761">
    <property type="component" value="Unassembled WGS sequence"/>
</dbReference>
<protein>
    <submittedName>
        <fullName evidence="1">Uncharacterized protein</fullName>
    </submittedName>
</protein>
<dbReference type="EMBL" id="JARBJD010000521">
    <property type="protein sequence ID" value="KAK2941311.1"/>
    <property type="molecule type" value="Genomic_DNA"/>
</dbReference>